<protein>
    <submittedName>
        <fullName evidence="7">Class III cytochrome C family protein</fullName>
    </submittedName>
</protein>
<dbReference type="GO" id="GO:0009055">
    <property type="term" value="F:electron transfer activity"/>
    <property type="evidence" value="ECO:0007669"/>
    <property type="project" value="InterPro"/>
</dbReference>
<dbReference type="OrthoDB" id="9796996at2"/>
<evidence type="ECO:0000313" key="7">
    <source>
        <dbReference type="EMBL" id="SHF71504.1"/>
    </source>
</evidence>
<dbReference type="Proteomes" id="UP000184076">
    <property type="component" value="Unassembled WGS sequence"/>
</dbReference>
<keyword evidence="5" id="KW-0408">Iron</keyword>
<dbReference type="Gene3D" id="3.90.10.10">
    <property type="entry name" value="Cytochrome C3"/>
    <property type="match status" value="1"/>
</dbReference>
<evidence type="ECO:0000256" key="2">
    <source>
        <dbReference type="ARBA" id="ARBA00022617"/>
    </source>
</evidence>
<reference evidence="8" key="1">
    <citation type="submission" date="2016-11" db="EMBL/GenBank/DDBJ databases">
        <authorList>
            <person name="Varghese N."/>
            <person name="Submissions S."/>
        </authorList>
    </citation>
    <scope>NUCLEOTIDE SEQUENCE [LARGE SCALE GENOMIC DNA]</scope>
    <source>
        <strain evidence="8">DSM 9756</strain>
    </source>
</reference>
<dbReference type="InterPro" id="IPR036280">
    <property type="entry name" value="Multihaem_cyt_sf"/>
</dbReference>
<dbReference type="GO" id="GO:0020037">
    <property type="term" value="F:heme binding"/>
    <property type="evidence" value="ECO:0007669"/>
    <property type="project" value="InterPro"/>
</dbReference>
<organism evidence="7 8">
    <name type="scientific">Desulfacinum infernum DSM 9756</name>
    <dbReference type="NCBI Taxonomy" id="1121391"/>
    <lineage>
        <taxon>Bacteria</taxon>
        <taxon>Pseudomonadati</taxon>
        <taxon>Thermodesulfobacteriota</taxon>
        <taxon>Syntrophobacteria</taxon>
        <taxon>Syntrophobacterales</taxon>
        <taxon>Syntrophobacteraceae</taxon>
        <taxon>Desulfacinum</taxon>
    </lineage>
</organism>
<gene>
    <name evidence="7" type="ORF">SAMN02745206_02524</name>
</gene>
<keyword evidence="8" id="KW-1185">Reference proteome</keyword>
<accession>A0A1M5DXA0</accession>
<evidence type="ECO:0000259" key="6">
    <source>
        <dbReference type="Pfam" id="PF02085"/>
    </source>
</evidence>
<dbReference type="EMBL" id="FQVB01000025">
    <property type="protein sequence ID" value="SHF71504.1"/>
    <property type="molecule type" value="Genomic_DNA"/>
</dbReference>
<evidence type="ECO:0000256" key="5">
    <source>
        <dbReference type="ARBA" id="ARBA00023004"/>
    </source>
</evidence>
<dbReference type="GO" id="GO:0046872">
    <property type="term" value="F:metal ion binding"/>
    <property type="evidence" value="ECO:0007669"/>
    <property type="project" value="UniProtKB-KW"/>
</dbReference>
<dbReference type="AlphaFoldDB" id="A0A1M5DXA0"/>
<evidence type="ECO:0000256" key="3">
    <source>
        <dbReference type="ARBA" id="ARBA00022723"/>
    </source>
</evidence>
<dbReference type="SUPFAM" id="SSF48695">
    <property type="entry name" value="Multiheme cytochromes"/>
    <property type="match status" value="1"/>
</dbReference>
<feature type="domain" description="Class III cytochrome C" evidence="6">
    <location>
        <begin position="38"/>
        <end position="138"/>
    </location>
</feature>
<dbReference type="InterPro" id="IPR020942">
    <property type="entry name" value="Cyt_c_III_dom"/>
</dbReference>
<keyword evidence="1" id="KW-0813">Transport</keyword>
<keyword evidence="2" id="KW-0349">Heme</keyword>
<evidence type="ECO:0000256" key="4">
    <source>
        <dbReference type="ARBA" id="ARBA00022982"/>
    </source>
</evidence>
<dbReference type="PROSITE" id="PS51257">
    <property type="entry name" value="PROKAR_LIPOPROTEIN"/>
    <property type="match status" value="1"/>
</dbReference>
<dbReference type="CDD" id="cd08168">
    <property type="entry name" value="Cytochrom_C3"/>
    <property type="match status" value="1"/>
</dbReference>
<name>A0A1M5DXA0_9BACT</name>
<dbReference type="Pfam" id="PF02085">
    <property type="entry name" value="Cytochrom_CIII"/>
    <property type="match status" value="1"/>
</dbReference>
<proteinExistence type="predicted"/>
<keyword evidence="4" id="KW-0249">Electron transport</keyword>
<evidence type="ECO:0000256" key="1">
    <source>
        <dbReference type="ARBA" id="ARBA00022448"/>
    </source>
</evidence>
<dbReference type="RefSeq" id="WP_073040016.1">
    <property type="nucleotide sequence ID" value="NZ_FQVB01000025.1"/>
</dbReference>
<keyword evidence="3" id="KW-0479">Metal-binding</keyword>
<evidence type="ECO:0000313" key="8">
    <source>
        <dbReference type="Proteomes" id="UP000184076"/>
    </source>
</evidence>
<sequence length="142" mass="16211">MRSQLVLSLVLAVVLACGVQWVRAQEDEFVIESSIYEHTMPLVYFNHLAHMDDYGYDCTDCHHVYQGGENVWSDPDSDPVKCEECHNEPTTKNEKRLPLPKQKLNLKLAYHGNCIGCHRTYNHENNVQAAPITCKGCHTEKP</sequence>
<dbReference type="STRING" id="1121391.SAMN02745206_02524"/>